<feature type="chain" id="PRO_5031426323" description="Secreted protein" evidence="2">
    <location>
        <begin position="20"/>
        <end position="226"/>
    </location>
</feature>
<keyword evidence="2" id="KW-0732">Signal</keyword>
<dbReference type="AlphaFoldDB" id="A0A7S3PE71"/>
<feature type="signal peptide" evidence="2">
    <location>
        <begin position="1"/>
        <end position="19"/>
    </location>
</feature>
<evidence type="ECO:0008006" key="4">
    <source>
        <dbReference type="Google" id="ProtNLM"/>
    </source>
</evidence>
<proteinExistence type="predicted"/>
<name>A0A7S3PE71_9STRA</name>
<evidence type="ECO:0000256" key="2">
    <source>
        <dbReference type="SAM" id="SignalP"/>
    </source>
</evidence>
<evidence type="ECO:0000313" key="3">
    <source>
        <dbReference type="EMBL" id="CAE0430158.1"/>
    </source>
</evidence>
<feature type="region of interest" description="Disordered" evidence="1">
    <location>
        <begin position="110"/>
        <end position="134"/>
    </location>
</feature>
<evidence type="ECO:0000256" key="1">
    <source>
        <dbReference type="SAM" id="MobiDB-lite"/>
    </source>
</evidence>
<reference evidence="3" key="1">
    <citation type="submission" date="2021-01" db="EMBL/GenBank/DDBJ databases">
        <authorList>
            <person name="Corre E."/>
            <person name="Pelletier E."/>
            <person name="Niang G."/>
            <person name="Scheremetjew M."/>
            <person name="Finn R."/>
            <person name="Kale V."/>
            <person name="Holt S."/>
            <person name="Cochrane G."/>
            <person name="Meng A."/>
            <person name="Brown T."/>
            <person name="Cohen L."/>
        </authorList>
    </citation>
    <scope>NUCLEOTIDE SEQUENCE</scope>
    <source>
        <strain evidence="3">GSBS06</strain>
    </source>
</reference>
<dbReference type="EMBL" id="HBIN01000940">
    <property type="protein sequence ID" value="CAE0430158.1"/>
    <property type="molecule type" value="Transcribed_RNA"/>
</dbReference>
<organism evidence="3">
    <name type="scientific">Aplanochytrium stocchinoi</name>
    <dbReference type="NCBI Taxonomy" id="215587"/>
    <lineage>
        <taxon>Eukaryota</taxon>
        <taxon>Sar</taxon>
        <taxon>Stramenopiles</taxon>
        <taxon>Bigyra</taxon>
        <taxon>Labyrinthulomycetes</taxon>
        <taxon>Thraustochytrida</taxon>
        <taxon>Thraustochytriidae</taxon>
        <taxon>Aplanochytrium</taxon>
    </lineage>
</organism>
<sequence>MKFQFTILLLVASLLQVQATPEYYCPLTVLRKDCRAASLCKLQKKRNGKVVCVPKPTPEPTVSAINVDCASMGRKKCRNNDWACGLKVTKKGGRIVNVNCFNLVTGTPTTTSPTAATPSPTVPTGSPTTNAPTAPTTVPLCGEDTYHNAKAYCADQGKKICKQNQLESLSSYPSGCENLENQFVYTLNFHQGSQVCFQAKSQIYNKDTGVSQCLSRTTAESFVCCD</sequence>
<gene>
    <name evidence="3" type="ORF">ASTO00021_LOCUS470</name>
</gene>
<accession>A0A7S3PE71</accession>
<protein>
    <recommendedName>
        <fullName evidence="4">Secreted protein</fullName>
    </recommendedName>
</protein>